<feature type="region of interest" description="Disordered" evidence="2">
    <location>
        <begin position="353"/>
        <end position="386"/>
    </location>
</feature>
<dbReference type="SUPFAM" id="SSF50729">
    <property type="entry name" value="PH domain-like"/>
    <property type="match status" value="1"/>
</dbReference>
<dbReference type="Pfam" id="PF12814">
    <property type="entry name" value="Mcp5_PH"/>
    <property type="match status" value="1"/>
</dbReference>
<feature type="compositionally biased region" description="Polar residues" evidence="2">
    <location>
        <begin position="1693"/>
        <end position="1707"/>
    </location>
</feature>
<feature type="compositionally biased region" description="Basic and acidic residues" evidence="2">
    <location>
        <begin position="705"/>
        <end position="715"/>
    </location>
</feature>
<dbReference type="GO" id="GO:0015631">
    <property type="term" value="F:tubulin binding"/>
    <property type="evidence" value="ECO:0007669"/>
    <property type="project" value="TreeGrafter"/>
</dbReference>
<feature type="compositionally biased region" description="Polar residues" evidence="2">
    <location>
        <begin position="655"/>
        <end position="665"/>
    </location>
</feature>
<feature type="compositionally biased region" description="Low complexity" evidence="2">
    <location>
        <begin position="992"/>
        <end position="1005"/>
    </location>
</feature>
<dbReference type="PANTHER" id="PTHR28190">
    <property type="entry name" value="NUCLEAR MIGRATION PROTEIN NUM1"/>
    <property type="match status" value="1"/>
</dbReference>
<dbReference type="GO" id="GO:0005938">
    <property type="term" value="C:cell cortex"/>
    <property type="evidence" value="ECO:0007669"/>
    <property type="project" value="InterPro"/>
</dbReference>
<feature type="coiled-coil region" evidence="1">
    <location>
        <begin position="268"/>
        <end position="341"/>
    </location>
</feature>
<feature type="compositionally biased region" description="Polar residues" evidence="2">
    <location>
        <begin position="1096"/>
        <end position="1106"/>
    </location>
</feature>
<evidence type="ECO:0000256" key="1">
    <source>
        <dbReference type="SAM" id="Coils"/>
    </source>
</evidence>
<feature type="compositionally biased region" description="Polar residues" evidence="2">
    <location>
        <begin position="690"/>
        <end position="701"/>
    </location>
</feature>
<dbReference type="InterPro" id="IPR053005">
    <property type="entry name" value="Nuclear_Pos-Cytoskel_Interact"/>
</dbReference>
<reference evidence="4" key="1">
    <citation type="journal article" date="2020" name="Stud. Mycol.">
        <title>101 Dothideomycetes genomes: a test case for predicting lifestyles and emergence of pathogens.</title>
        <authorList>
            <person name="Haridas S."/>
            <person name="Albert R."/>
            <person name="Binder M."/>
            <person name="Bloem J."/>
            <person name="Labutti K."/>
            <person name="Salamov A."/>
            <person name="Andreopoulos B."/>
            <person name="Baker S."/>
            <person name="Barry K."/>
            <person name="Bills G."/>
            <person name="Bluhm B."/>
            <person name="Cannon C."/>
            <person name="Castanera R."/>
            <person name="Culley D."/>
            <person name="Daum C."/>
            <person name="Ezra D."/>
            <person name="Gonzalez J."/>
            <person name="Henrissat B."/>
            <person name="Kuo A."/>
            <person name="Liang C."/>
            <person name="Lipzen A."/>
            <person name="Lutzoni F."/>
            <person name="Magnuson J."/>
            <person name="Mondo S."/>
            <person name="Nolan M."/>
            <person name="Ohm R."/>
            <person name="Pangilinan J."/>
            <person name="Park H.-J."/>
            <person name="Ramirez L."/>
            <person name="Alfaro M."/>
            <person name="Sun H."/>
            <person name="Tritt A."/>
            <person name="Yoshinaga Y."/>
            <person name="Zwiers L.-H."/>
            <person name="Turgeon B."/>
            <person name="Goodwin S."/>
            <person name="Spatafora J."/>
            <person name="Crous P."/>
            <person name="Grigoriev I."/>
        </authorList>
    </citation>
    <scope>NUCLEOTIDE SEQUENCE</scope>
    <source>
        <strain evidence="4">HMLAC05119</strain>
    </source>
</reference>
<feature type="domain" description="PH" evidence="3">
    <location>
        <begin position="1485"/>
        <end position="1596"/>
    </location>
</feature>
<dbReference type="SMART" id="SM00233">
    <property type="entry name" value="PH"/>
    <property type="match status" value="1"/>
</dbReference>
<feature type="region of interest" description="Disordered" evidence="2">
    <location>
        <begin position="1314"/>
        <end position="1451"/>
    </location>
</feature>
<feature type="compositionally biased region" description="Polar residues" evidence="2">
    <location>
        <begin position="1660"/>
        <end position="1685"/>
    </location>
</feature>
<keyword evidence="5" id="KW-1185">Reference proteome</keyword>
<dbReference type="Proteomes" id="UP000800096">
    <property type="component" value="Unassembled WGS sequence"/>
</dbReference>
<dbReference type="GO" id="GO:0005543">
    <property type="term" value="F:phospholipid binding"/>
    <property type="evidence" value="ECO:0007669"/>
    <property type="project" value="InterPro"/>
</dbReference>
<feature type="compositionally biased region" description="Low complexity" evidence="2">
    <location>
        <begin position="1346"/>
        <end position="1358"/>
    </location>
</feature>
<feature type="region of interest" description="Disordered" evidence="2">
    <location>
        <begin position="130"/>
        <end position="171"/>
    </location>
</feature>
<feature type="region of interest" description="Disordered" evidence="2">
    <location>
        <begin position="1096"/>
        <end position="1115"/>
    </location>
</feature>
<feature type="compositionally biased region" description="Low complexity" evidence="2">
    <location>
        <begin position="1434"/>
        <end position="1451"/>
    </location>
</feature>
<dbReference type="OrthoDB" id="2149224at2759"/>
<feature type="compositionally biased region" description="Polar residues" evidence="2">
    <location>
        <begin position="150"/>
        <end position="160"/>
    </location>
</feature>
<sequence length="1804" mass="196569">MATANLPPGAFAVDSGKSSSDPFVAGPHDAHRQRYSAFDNSQFSLYLNGSPAQAKRALEAHLAETQRRLQETSHLGNALVQQRQELEQKLHEVEQQQADDEIGPELRQRLAELEKEFNDVGRETARAVLPKSRVPSGETDPTGGAFVYSSEAQHSPTKVSVPSRKQRNQQPSRINDIALATEISTSLLSQLKELQAVLLERDEALKSADLDRSQLEIEVEGLSQRLRTLDESESRLKDVNWSLETQVRESELQSKSAADKEHRLNHALNLARTEKSTLEREFEDLRQQFTKLSDDHINKTKQSETELTSLRRNVTMTEMEKNALQRKVEDLSNQNQELAKAVAYRMKVDEQFAAEDTSPDDGTEEHETQTPEHSPPPSPSKATPRHGMLESETLKHSLAHAHRMIQQLKNNIHREKTEKIELKRMLQDTRDELETSRGPNNGPGSAGKRRKTDKDVFKKPARPDRLGALRSGTQEIVNDEEWEEQDGVQETPSRRPRPVDHVPGAFSSGFSSAAETSAAEGFDTANETSDAAFETANERDGMATETDAFLTGAETLDGGSSDELTETEAGPSQVTTRASRSSLRPKSHHDSYESTASTSGDEYNGKDIRTPIQNQHSRFRLKARPGSSHRQTPRGNLDFFAGTPPMSRDSPASFAGSSRDNTPAQGKSLFAELEDLSGDEDDGSVGEGTPSRSSVLFSPESSPEALERSTRRQVSHEKVVRIAMVDSGTMTDEPRQFVSLSSIQSTNTQPQHPKPVNLRVSEVLALETSPQEPQAVLGVSAIAAQETMPQRALLPTFMVSDISGHGTVPQAPPLSPLAFSSLFSHESVPVTAAVPLLRVSSVSTQHTSPQSARSSPLNMSTISMHNTEPRNATVPSLGMSNFLSHETLPIAPTPERVVAPSFGISSIAHQSSEPKDPIGTKSLGPAALLASGIHFQSTEPREVRRSELDEQTLGDRDLTSPKLDPRGLPTQGPLHISKVSALSTEPTSSRPSLSTFSATSAQATAPYSPKRSVSQFSPVSSYATKPFSPKKQILQVSIPSSWSFEPFEPTQPLLQVSPFTSQSTAPLEIKTPVPSQLSSVIHQSSEPVVPQEAELSISSTMSTQDSEPIEPPMPAQSKLSMLSALATEPISPQQQTLRQANIATQSTEPIDPVVPVTPHRSVSNVQPESPTLPSFLPTPSLPSTAQRIEPSPLALSAVSSQDTKPSVTSRPVTAHRAAPVPFPISPSSAQTDAKTMNAQTSHASYFDSVVPLSQDVPVQATVDPISVRDARAPLAAISSNISKGPRMAMADEGTQTMVSAEQIDKLLLARNPRYSGTISSGSVEKAMSPPPSPSRRHSNEGRVPRRPGSSSSMRSRAGSPPPLPPDHKEVIAAAAKTLSPSSPGAMGPPMMPASAYKKRPNTPSIRTGSAGLTPRTGGTTPRARRHSQRGDALSGASSPISRRSSLSSFTSEVDQRFNIQGGPSFAPNGLPPGATDPRMIQAITQTMIGEYLWKYTRKTGREGLSENRHRRFFWIHPYTRTLYWSDRDPQTAGKTELKGKSVAIESVQEVEDGNPLPPGLHQKSLIIGTPGRLIKFTAPTGQRHETWFNALNYLCQRVDETEQPAPKPVPASDEIQDEFNGGYRTSSRATYRSRASMSSYVTRRTASPHAQIPTLRQRHSTVSQQRSPSAEPQGSVSSRFSSMLRPTSAMRGSFSSRRSKTSLQDATTYEEPRNTNVELNRDLQDQMERDIDNMVNVRACCDGKHDVGHLHMHSLKGRHSSNNVNSRPSFIGSLSSRSQSRNESRNESRTESRISEVADSGAGA</sequence>
<feature type="coiled-coil region" evidence="1">
    <location>
        <begin position="205"/>
        <end position="232"/>
    </location>
</feature>
<proteinExistence type="predicted"/>
<gene>
    <name evidence="4" type="ORF">BDU57DRAFT_445158</name>
</gene>
<dbReference type="GO" id="GO:0032065">
    <property type="term" value="P:maintenance of protein location in cell cortex"/>
    <property type="evidence" value="ECO:0007669"/>
    <property type="project" value="InterPro"/>
</dbReference>
<dbReference type="InterPro" id="IPR011993">
    <property type="entry name" value="PH-like_dom_sf"/>
</dbReference>
<feature type="compositionally biased region" description="Low complexity" evidence="2">
    <location>
        <begin position="1623"/>
        <end position="1640"/>
    </location>
</feature>
<dbReference type="GO" id="GO:0005739">
    <property type="term" value="C:mitochondrion"/>
    <property type="evidence" value="ECO:0007669"/>
    <property type="project" value="TreeGrafter"/>
</dbReference>
<dbReference type="PANTHER" id="PTHR28190:SF1">
    <property type="entry name" value="NUCLEAR MIGRATION PROTEIN NUM1"/>
    <property type="match status" value="1"/>
</dbReference>
<feature type="compositionally biased region" description="Basic and acidic residues" evidence="2">
    <location>
        <begin position="452"/>
        <end position="467"/>
    </location>
</feature>
<feature type="compositionally biased region" description="Basic and acidic residues" evidence="2">
    <location>
        <begin position="1780"/>
        <end position="1796"/>
    </location>
</feature>
<feature type="compositionally biased region" description="Low complexity" evidence="2">
    <location>
        <begin position="1379"/>
        <end position="1395"/>
    </location>
</feature>
<evidence type="ECO:0000313" key="5">
    <source>
        <dbReference type="Proteomes" id="UP000800096"/>
    </source>
</evidence>
<feature type="compositionally biased region" description="Acidic residues" evidence="2">
    <location>
        <begin position="477"/>
        <end position="487"/>
    </location>
</feature>
<dbReference type="PROSITE" id="PS50003">
    <property type="entry name" value="PH_DOMAIN"/>
    <property type="match status" value="1"/>
</dbReference>
<feature type="compositionally biased region" description="Basic and acidic residues" evidence="2">
    <location>
        <begin position="939"/>
        <end position="965"/>
    </location>
</feature>
<accession>A0A6A5QN86</accession>
<feature type="region of interest" description="Disordered" evidence="2">
    <location>
        <begin position="934"/>
        <end position="1014"/>
    </location>
</feature>
<dbReference type="Gene3D" id="2.30.29.30">
    <property type="entry name" value="Pleckstrin-homology domain (PH domain)/Phosphotyrosine-binding domain (PTB)"/>
    <property type="match status" value="1"/>
</dbReference>
<feature type="region of interest" description="Disordered" evidence="2">
    <location>
        <begin position="1145"/>
        <end position="1186"/>
    </location>
</feature>
<dbReference type="CDD" id="cd13365">
    <property type="entry name" value="PH_PLC_plant-like"/>
    <property type="match status" value="1"/>
</dbReference>
<evidence type="ECO:0000256" key="2">
    <source>
        <dbReference type="SAM" id="MobiDB-lite"/>
    </source>
</evidence>
<feature type="compositionally biased region" description="Polar residues" evidence="2">
    <location>
        <begin position="570"/>
        <end position="584"/>
    </location>
</feature>
<feature type="region of interest" description="Disordered" evidence="2">
    <location>
        <begin position="1602"/>
        <end position="1719"/>
    </location>
</feature>
<feature type="compositionally biased region" description="Polar residues" evidence="2">
    <location>
        <begin position="980"/>
        <end position="991"/>
    </location>
</feature>
<evidence type="ECO:0000313" key="4">
    <source>
        <dbReference type="EMBL" id="KAF1917231.1"/>
    </source>
</evidence>
<feature type="region of interest" description="Disordered" evidence="2">
    <location>
        <begin position="677"/>
        <end position="715"/>
    </location>
</feature>
<feature type="compositionally biased region" description="Low complexity" evidence="2">
    <location>
        <begin position="504"/>
        <end position="522"/>
    </location>
</feature>
<feature type="region of interest" description="Disordered" evidence="2">
    <location>
        <begin position="1"/>
        <end position="28"/>
    </location>
</feature>
<feature type="compositionally biased region" description="Low complexity" evidence="2">
    <location>
        <begin position="1167"/>
        <end position="1184"/>
    </location>
</feature>
<protein>
    <recommendedName>
        <fullName evidence="3">PH domain-containing protein</fullName>
    </recommendedName>
</protein>
<dbReference type="EMBL" id="ML979134">
    <property type="protein sequence ID" value="KAF1917231.1"/>
    <property type="molecule type" value="Genomic_DNA"/>
</dbReference>
<name>A0A6A5QN86_AMPQU</name>
<evidence type="ECO:0000259" key="3">
    <source>
        <dbReference type="PROSITE" id="PS50003"/>
    </source>
</evidence>
<organism evidence="4 5">
    <name type="scientific">Ampelomyces quisqualis</name>
    <name type="common">Powdery mildew agent</name>
    <dbReference type="NCBI Taxonomy" id="50730"/>
    <lineage>
        <taxon>Eukaryota</taxon>
        <taxon>Fungi</taxon>
        <taxon>Dikarya</taxon>
        <taxon>Ascomycota</taxon>
        <taxon>Pezizomycotina</taxon>
        <taxon>Dothideomycetes</taxon>
        <taxon>Pleosporomycetidae</taxon>
        <taxon>Pleosporales</taxon>
        <taxon>Pleosporineae</taxon>
        <taxon>Phaeosphaeriaceae</taxon>
        <taxon>Ampelomyces</taxon>
    </lineage>
</organism>
<feature type="region of interest" description="Disordered" evidence="2">
    <location>
        <begin position="1755"/>
        <end position="1804"/>
    </location>
</feature>
<feature type="coiled-coil region" evidence="1">
    <location>
        <begin position="55"/>
        <end position="99"/>
    </location>
</feature>
<dbReference type="InterPro" id="IPR024774">
    <property type="entry name" value="PH_dom-Mcp5-type"/>
</dbReference>
<keyword evidence="1" id="KW-0175">Coiled coil</keyword>
<dbReference type="GO" id="GO:0000226">
    <property type="term" value="P:microtubule cytoskeleton organization"/>
    <property type="evidence" value="ECO:0007669"/>
    <property type="project" value="TreeGrafter"/>
</dbReference>
<feature type="region of interest" description="Disordered" evidence="2">
    <location>
        <begin position="430"/>
        <end position="665"/>
    </location>
</feature>
<dbReference type="InterPro" id="IPR001849">
    <property type="entry name" value="PH_domain"/>
</dbReference>